<protein>
    <recommendedName>
        <fullName evidence="6">Transposase</fullName>
    </recommendedName>
</protein>
<name>A0AAW1XQP5_RUBAR</name>
<proteinExistence type="predicted"/>
<evidence type="ECO:0000313" key="4">
    <source>
        <dbReference type="EMBL" id="KAK9939110.1"/>
    </source>
</evidence>
<dbReference type="EMBL" id="JBEDUW010000003">
    <property type="protein sequence ID" value="KAK9939110.1"/>
    <property type="molecule type" value="Genomic_DNA"/>
</dbReference>
<dbReference type="Pfam" id="PF13952">
    <property type="entry name" value="DUF4216"/>
    <property type="match status" value="1"/>
</dbReference>
<evidence type="ECO:0000259" key="2">
    <source>
        <dbReference type="Pfam" id="PF13960"/>
    </source>
</evidence>
<feature type="domain" description="DUF4216" evidence="1">
    <location>
        <begin position="587"/>
        <end position="649"/>
    </location>
</feature>
<dbReference type="InterPro" id="IPR025452">
    <property type="entry name" value="DUF4218"/>
</dbReference>
<dbReference type="Pfam" id="PF13960">
    <property type="entry name" value="DUF4218"/>
    <property type="match status" value="1"/>
</dbReference>
<reference evidence="4 5" key="1">
    <citation type="journal article" date="2023" name="G3 (Bethesda)">
        <title>A chromosome-length genome assembly and annotation of blackberry (Rubus argutus, cv. 'Hillquist').</title>
        <authorList>
            <person name="Bruna T."/>
            <person name="Aryal R."/>
            <person name="Dudchenko O."/>
            <person name="Sargent D.J."/>
            <person name="Mead D."/>
            <person name="Buti M."/>
            <person name="Cavallini A."/>
            <person name="Hytonen T."/>
            <person name="Andres J."/>
            <person name="Pham M."/>
            <person name="Weisz D."/>
            <person name="Mascagni F."/>
            <person name="Usai G."/>
            <person name="Natali L."/>
            <person name="Bassil N."/>
            <person name="Fernandez G.E."/>
            <person name="Lomsadze A."/>
            <person name="Armour M."/>
            <person name="Olukolu B."/>
            <person name="Poorten T."/>
            <person name="Britton C."/>
            <person name="Davik J."/>
            <person name="Ashrafi H."/>
            <person name="Aiden E.L."/>
            <person name="Borodovsky M."/>
            <person name="Worthington M."/>
        </authorList>
    </citation>
    <scope>NUCLEOTIDE SEQUENCE [LARGE SCALE GENOMIC DNA]</scope>
    <source>
        <strain evidence="4">PI 553951</strain>
    </source>
</reference>
<evidence type="ECO:0000259" key="3">
    <source>
        <dbReference type="Pfam" id="PF13963"/>
    </source>
</evidence>
<dbReference type="Pfam" id="PF13963">
    <property type="entry name" value="Transpos_assoc"/>
    <property type="match status" value="1"/>
</dbReference>
<sequence length="690" mass="80041">MDKSWLKSPKDSVEYREGVTRFILSSKKFARNPEMVICPCKVCRNLKPQTDDDLFIHLNKYGVDNEYTVWLAHGEQVSASTEVEDCDRSEHLDEDFEILELHQMYKDNYFPFTDVAGSSSVTNRKDEYRKKVNEAEVPLYPGCTKYTKISATLDMYKLKATFGLSNAAFDEFLKQFKDMLPDANSFPESLYTIKKFLKEFDLGLRDKHKWFNGRKEKRRRPKMFTGHAVLCALRGFKNNFGNKKKPLKKFLKGDRSKVLKKKSIFFDLPYWEVLPLRHNLDVMHIEKNVCESVLATILDVKGKSKIGLESRRDMELLELMEEVPLEERNDDLQLPSAPYTFTKDEKLKFCRRLYFQRFPDGWMYPFERYMKVLKDYVKNRAKPEGSIAENYLADECLRFCGRYMKQVAVVSNKRKRNERVEDETIVEGSTLSKGCLIQLSDSLHKAVHLCVLLNSEEVVPYIEVHKEELKCSDQRFIRDSNLLEKRHLQTFIQWLQAKITSEDSISALKSDTLTLLVKGPRYSAMSHTGFVINGNRFHTIGANVSTQDYGVHIEADTLCRSSAKDRTQEIAPVKYYGVIRDILVLDFNHFRVAVFHCDWANLVSGVKKEDGFTVVNLHEGLSKKDPFILASHAKQVFYSRESETSSWYTVLRAPPRGFHELDMFDESVFTSHVGQDASAFDIDNEDTEEN</sequence>
<dbReference type="PANTHER" id="PTHR48258">
    <property type="entry name" value="DUF4218 DOMAIN-CONTAINING PROTEIN-RELATED"/>
    <property type="match status" value="1"/>
</dbReference>
<keyword evidence="5" id="KW-1185">Reference proteome</keyword>
<gene>
    <name evidence="4" type="ORF">M0R45_015818</name>
</gene>
<evidence type="ECO:0008006" key="6">
    <source>
        <dbReference type="Google" id="ProtNLM"/>
    </source>
</evidence>
<evidence type="ECO:0000259" key="1">
    <source>
        <dbReference type="Pfam" id="PF13952"/>
    </source>
</evidence>
<feature type="domain" description="DUF4218" evidence="2">
    <location>
        <begin position="362"/>
        <end position="417"/>
    </location>
</feature>
<evidence type="ECO:0000313" key="5">
    <source>
        <dbReference type="Proteomes" id="UP001457282"/>
    </source>
</evidence>
<organism evidence="4 5">
    <name type="scientific">Rubus argutus</name>
    <name type="common">Southern blackberry</name>
    <dbReference type="NCBI Taxonomy" id="59490"/>
    <lineage>
        <taxon>Eukaryota</taxon>
        <taxon>Viridiplantae</taxon>
        <taxon>Streptophyta</taxon>
        <taxon>Embryophyta</taxon>
        <taxon>Tracheophyta</taxon>
        <taxon>Spermatophyta</taxon>
        <taxon>Magnoliopsida</taxon>
        <taxon>eudicotyledons</taxon>
        <taxon>Gunneridae</taxon>
        <taxon>Pentapetalae</taxon>
        <taxon>rosids</taxon>
        <taxon>fabids</taxon>
        <taxon>Rosales</taxon>
        <taxon>Rosaceae</taxon>
        <taxon>Rosoideae</taxon>
        <taxon>Rosoideae incertae sedis</taxon>
        <taxon>Rubus</taxon>
    </lineage>
</organism>
<dbReference type="InterPro" id="IPR025312">
    <property type="entry name" value="DUF4216"/>
</dbReference>
<feature type="domain" description="Transposase-associated" evidence="3">
    <location>
        <begin position="3"/>
        <end position="75"/>
    </location>
</feature>
<dbReference type="InterPro" id="IPR029480">
    <property type="entry name" value="Transpos_assoc"/>
</dbReference>
<comment type="caution">
    <text evidence="4">The sequence shown here is derived from an EMBL/GenBank/DDBJ whole genome shotgun (WGS) entry which is preliminary data.</text>
</comment>
<dbReference type="Proteomes" id="UP001457282">
    <property type="component" value="Unassembled WGS sequence"/>
</dbReference>
<accession>A0AAW1XQP5</accession>
<dbReference type="AlphaFoldDB" id="A0AAW1XQP5"/>
<dbReference type="PANTHER" id="PTHR48258:SF3">
    <property type="entry name" value="FK506-BINDING PROTEIN 4-LIKE ISOFORM X1"/>
    <property type="match status" value="1"/>
</dbReference>